<evidence type="ECO:0000256" key="1">
    <source>
        <dbReference type="SAM" id="MobiDB-lite"/>
    </source>
</evidence>
<dbReference type="OrthoDB" id="5831756at2759"/>
<feature type="non-terminal residue" evidence="2">
    <location>
        <position position="154"/>
    </location>
</feature>
<protein>
    <submittedName>
        <fullName evidence="2">Uncharacterized protein</fullName>
    </submittedName>
</protein>
<proteinExistence type="predicted"/>
<evidence type="ECO:0000313" key="3">
    <source>
        <dbReference type="Proteomes" id="UP000410492"/>
    </source>
</evidence>
<organism evidence="2 3">
    <name type="scientific">Callosobruchus maculatus</name>
    <name type="common">Southern cowpea weevil</name>
    <name type="synonym">Pulse bruchid</name>
    <dbReference type="NCBI Taxonomy" id="64391"/>
    <lineage>
        <taxon>Eukaryota</taxon>
        <taxon>Metazoa</taxon>
        <taxon>Ecdysozoa</taxon>
        <taxon>Arthropoda</taxon>
        <taxon>Hexapoda</taxon>
        <taxon>Insecta</taxon>
        <taxon>Pterygota</taxon>
        <taxon>Neoptera</taxon>
        <taxon>Endopterygota</taxon>
        <taxon>Coleoptera</taxon>
        <taxon>Polyphaga</taxon>
        <taxon>Cucujiformia</taxon>
        <taxon>Chrysomeloidea</taxon>
        <taxon>Chrysomelidae</taxon>
        <taxon>Bruchinae</taxon>
        <taxon>Bruchini</taxon>
        <taxon>Callosobruchus</taxon>
    </lineage>
</organism>
<reference evidence="2 3" key="1">
    <citation type="submission" date="2019-01" db="EMBL/GenBank/DDBJ databases">
        <authorList>
            <person name="Sayadi A."/>
        </authorList>
    </citation>
    <scope>NUCLEOTIDE SEQUENCE [LARGE SCALE GENOMIC DNA]</scope>
</reference>
<feature type="compositionally biased region" description="Polar residues" evidence="1">
    <location>
        <begin position="137"/>
        <end position="154"/>
    </location>
</feature>
<dbReference type="AlphaFoldDB" id="A0A653CSS9"/>
<name>A0A653CSS9_CALMS</name>
<accession>A0A653CSS9</accession>
<evidence type="ECO:0000313" key="2">
    <source>
        <dbReference type="EMBL" id="VEN50958.1"/>
    </source>
</evidence>
<feature type="region of interest" description="Disordered" evidence="1">
    <location>
        <begin position="90"/>
        <end position="154"/>
    </location>
</feature>
<keyword evidence="3" id="KW-1185">Reference proteome</keyword>
<dbReference type="EMBL" id="CAACVG010008752">
    <property type="protein sequence ID" value="VEN50958.1"/>
    <property type="molecule type" value="Genomic_DNA"/>
</dbReference>
<gene>
    <name evidence="2" type="ORF">CALMAC_LOCUS11554</name>
</gene>
<dbReference type="Proteomes" id="UP000410492">
    <property type="component" value="Unassembled WGS sequence"/>
</dbReference>
<sequence>MSCDSSFHPSIDSVDIGYSIDAEYDHQVPSRSKALRRPSLEHQSTLYDDPTYYGDTTYYPTIEISKANCVNSQAYRNSYDCEYYDTLPYQEERYGQEEEDRQWDSGGGRYQPQPPVPAPQQQHRPPKRLPVVPAVSQRRSATSTPTGRRQMPQV</sequence>